<name>A0A6J6LMK8_9ZZZZ</name>
<evidence type="ECO:0000256" key="3">
    <source>
        <dbReference type="ARBA" id="ARBA00022475"/>
    </source>
</evidence>
<evidence type="ECO:0000256" key="7">
    <source>
        <dbReference type="SAM" id="Phobius"/>
    </source>
</evidence>
<dbReference type="AlphaFoldDB" id="A0A6J6LMK8"/>
<evidence type="ECO:0000256" key="1">
    <source>
        <dbReference type="ARBA" id="ARBA00004651"/>
    </source>
</evidence>
<keyword evidence="5 7" id="KW-1133">Transmembrane helix</keyword>
<feature type="transmembrane region" description="Helical" evidence="7">
    <location>
        <begin position="129"/>
        <end position="145"/>
    </location>
</feature>
<dbReference type="PANTHER" id="PTHR43663">
    <property type="entry name" value="CHROMATE TRANSPORT PROTEIN-RELATED"/>
    <property type="match status" value="1"/>
</dbReference>
<evidence type="ECO:0000256" key="5">
    <source>
        <dbReference type="ARBA" id="ARBA00022989"/>
    </source>
</evidence>
<evidence type="ECO:0000256" key="6">
    <source>
        <dbReference type="ARBA" id="ARBA00023136"/>
    </source>
</evidence>
<proteinExistence type="inferred from homology"/>
<keyword evidence="4 7" id="KW-0812">Transmembrane</keyword>
<keyword evidence="3" id="KW-1003">Cell membrane</keyword>
<evidence type="ECO:0000256" key="2">
    <source>
        <dbReference type="ARBA" id="ARBA00005262"/>
    </source>
</evidence>
<dbReference type="GO" id="GO:0015109">
    <property type="term" value="F:chromate transmembrane transporter activity"/>
    <property type="evidence" value="ECO:0007669"/>
    <property type="project" value="InterPro"/>
</dbReference>
<feature type="transmembrane region" description="Helical" evidence="7">
    <location>
        <begin position="52"/>
        <end position="82"/>
    </location>
</feature>
<gene>
    <name evidence="8" type="ORF">UFOPK2169_01531</name>
</gene>
<reference evidence="8" key="1">
    <citation type="submission" date="2020-05" db="EMBL/GenBank/DDBJ databases">
        <authorList>
            <person name="Chiriac C."/>
            <person name="Salcher M."/>
            <person name="Ghai R."/>
            <person name="Kavagutti S V."/>
        </authorList>
    </citation>
    <scope>NUCLEOTIDE SEQUENCE</scope>
</reference>
<keyword evidence="6 7" id="KW-0472">Membrane</keyword>
<dbReference type="InterPro" id="IPR003370">
    <property type="entry name" value="Chromate_transpt"/>
</dbReference>
<evidence type="ECO:0000256" key="4">
    <source>
        <dbReference type="ARBA" id="ARBA00022692"/>
    </source>
</evidence>
<dbReference type="GO" id="GO:0005886">
    <property type="term" value="C:plasma membrane"/>
    <property type="evidence" value="ECO:0007669"/>
    <property type="project" value="UniProtKB-SubCell"/>
</dbReference>
<feature type="transmembrane region" description="Helical" evidence="7">
    <location>
        <begin position="12"/>
        <end position="32"/>
    </location>
</feature>
<dbReference type="PANTHER" id="PTHR43663:SF1">
    <property type="entry name" value="CHROMATE TRANSPORTER"/>
    <property type="match status" value="1"/>
</dbReference>
<organism evidence="8">
    <name type="scientific">freshwater metagenome</name>
    <dbReference type="NCBI Taxonomy" id="449393"/>
    <lineage>
        <taxon>unclassified sequences</taxon>
        <taxon>metagenomes</taxon>
        <taxon>ecological metagenomes</taxon>
    </lineage>
</organism>
<sequence length="173" mass="18099">MWVAFKVGALSYGGGFVIIPMMFNDAVHRYAWMSETQFLDAVVLGQITPGPVVHTVAVVGFAAGGVLGAVSTACIAFLPSFVLIGVGARHFERMRKNTSVRSFLDGAGPSAIGAILGVSVPLLMSISQSWQWIIAASAVGIVFALRRSPFQVLLLAGAAGMLFVQFGAVLPTS</sequence>
<comment type="similarity">
    <text evidence="2">Belongs to the chromate ion transporter (CHR) (TC 2.A.51) family.</text>
</comment>
<dbReference type="InterPro" id="IPR052518">
    <property type="entry name" value="CHR_Transporter"/>
</dbReference>
<feature type="transmembrane region" description="Helical" evidence="7">
    <location>
        <begin position="152"/>
        <end position="170"/>
    </location>
</feature>
<evidence type="ECO:0000313" key="8">
    <source>
        <dbReference type="EMBL" id="CAB4662856.1"/>
    </source>
</evidence>
<accession>A0A6J6LMK8</accession>
<feature type="transmembrane region" description="Helical" evidence="7">
    <location>
        <begin position="103"/>
        <end position="123"/>
    </location>
</feature>
<protein>
    <submittedName>
        <fullName evidence="8">Unannotated protein</fullName>
    </submittedName>
</protein>
<comment type="subcellular location">
    <subcellularLocation>
        <location evidence="1">Cell membrane</location>
        <topology evidence="1">Multi-pass membrane protein</topology>
    </subcellularLocation>
</comment>
<dbReference type="EMBL" id="CAEZWE010000082">
    <property type="protein sequence ID" value="CAB4662856.1"/>
    <property type="molecule type" value="Genomic_DNA"/>
</dbReference>
<dbReference type="Pfam" id="PF02417">
    <property type="entry name" value="Chromate_transp"/>
    <property type="match status" value="1"/>
</dbReference>